<dbReference type="InterPro" id="IPR012083">
    <property type="entry name" value="Arylsulfatase"/>
</dbReference>
<evidence type="ECO:0000256" key="2">
    <source>
        <dbReference type="ARBA" id="ARBA00022729"/>
    </source>
</evidence>
<feature type="modified residue" description="3-oxoalanine (Cys)" evidence="6">
    <location>
        <position position="81"/>
    </location>
</feature>
<evidence type="ECO:0000256" key="8">
    <source>
        <dbReference type="SAM" id="SignalP"/>
    </source>
</evidence>
<evidence type="ECO:0000256" key="3">
    <source>
        <dbReference type="ARBA" id="ARBA00022801"/>
    </source>
</evidence>
<evidence type="ECO:0000313" key="11">
    <source>
        <dbReference type="Proteomes" id="UP001271007"/>
    </source>
</evidence>
<comment type="catalytic activity">
    <reaction evidence="5">
        <text>an aryl sulfate + H2O = a phenol + sulfate + H(+)</text>
        <dbReference type="Rhea" id="RHEA:17261"/>
        <dbReference type="ChEBI" id="CHEBI:15377"/>
        <dbReference type="ChEBI" id="CHEBI:15378"/>
        <dbReference type="ChEBI" id="CHEBI:16189"/>
        <dbReference type="ChEBI" id="CHEBI:33853"/>
        <dbReference type="ChEBI" id="CHEBI:140317"/>
        <dbReference type="EC" id="3.1.6.1"/>
    </reaction>
</comment>
<organism evidence="10 11">
    <name type="scientific">Extremus antarcticus</name>
    <dbReference type="NCBI Taxonomy" id="702011"/>
    <lineage>
        <taxon>Eukaryota</taxon>
        <taxon>Fungi</taxon>
        <taxon>Dikarya</taxon>
        <taxon>Ascomycota</taxon>
        <taxon>Pezizomycotina</taxon>
        <taxon>Dothideomycetes</taxon>
        <taxon>Dothideomycetidae</taxon>
        <taxon>Mycosphaerellales</taxon>
        <taxon>Extremaceae</taxon>
        <taxon>Extremus</taxon>
    </lineage>
</organism>
<dbReference type="FunFam" id="3.40.720.10:FF:000051">
    <property type="entry name" value="Arylsulfatase"/>
    <property type="match status" value="1"/>
</dbReference>
<dbReference type="InterPro" id="IPR024607">
    <property type="entry name" value="Sulfatase_CS"/>
</dbReference>
<dbReference type="PROSITE" id="PS00523">
    <property type="entry name" value="SULFATASE_1"/>
    <property type="match status" value="1"/>
</dbReference>
<dbReference type="EC" id="3.1.6.1" evidence="5"/>
<feature type="chain" id="PRO_5042540138" description="Arylsulfatase" evidence="8">
    <location>
        <begin position="24"/>
        <end position="628"/>
    </location>
</feature>
<dbReference type="GO" id="GO:0004065">
    <property type="term" value="F:arylsulfatase activity"/>
    <property type="evidence" value="ECO:0007669"/>
    <property type="project" value="UniProtKB-UniRule"/>
</dbReference>
<keyword evidence="2 8" id="KW-0732">Signal</keyword>
<name>A0AAJ0DR13_9PEZI</name>
<keyword evidence="3 5" id="KW-0378">Hydrolase</keyword>
<dbReference type="SUPFAM" id="SSF53649">
    <property type="entry name" value="Alkaline phosphatase-like"/>
    <property type="match status" value="1"/>
</dbReference>
<dbReference type="GO" id="GO:0018958">
    <property type="term" value="P:phenol-containing compound metabolic process"/>
    <property type="evidence" value="ECO:0007669"/>
    <property type="project" value="InterPro"/>
</dbReference>
<feature type="signal peptide" evidence="8">
    <location>
        <begin position="1"/>
        <end position="23"/>
    </location>
</feature>
<dbReference type="Proteomes" id="UP001271007">
    <property type="component" value="Unassembled WGS sequence"/>
</dbReference>
<protein>
    <recommendedName>
        <fullName evidence="5">Arylsulfatase</fullName>
        <shortName evidence="5">AS</shortName>
        <ecNumber evidence="5">3.1.6.1</ecNumber>
    </recommendedName>
    <alternativeName>
        <fullName evidence="5">Aryl-sulfate sulphohydrolase</fullName>
    </alternativeName>
</protein>
<dbReference type="PIRSF" id="PIRSF000972">
    <property type="entry name" value="Arylsulf_plant"/>
    <property type="match status" value="1"/>
</dbReference>
<evidence type="ECO:0000256" key="7">
    <source>
        <dbReference type="SAM" id="MobiDB-lite"/>
    </source>
</evidence>
<keyword evidence="11" id="KW-1185">Reference proteome</keyword>
<dbReference type="InterPro" id="IPR000917">
    <property type="entry name" value="Sulfatase_N"/>
</dbReference>
<comment type="PTM">
    <text evidence="6">The conversion to 3-oxoalanine (also known as C-formylglycine, FGly), of a serine or cysteine residue in prokaryotes and of a cysteine residue in eukaryotes, is critical for catalytic activity.</text>
</comment>
<feature type="compositionally biased region" description="Low complexity" evidence="7">
    <location>
        <begin position="504"/>
        <end position="522"/>
    </location>
</feature>
<evidence type="ECO:0000313" key="10">
    <source>
        <dbReference type="EMBL" id="KAK3054610.1"/>
    </source>
</evidence>
<keyword evidence="4" id="KW-0325">Glycoprotein</keyword>
<dbReference type="InterPro" id="IPR017850">
    <property type="entry name" value="Alkaline_phosphatase_core_sf"/>
</dbReference>
<comment type="caution">
    <text evidence="10">The sequence shown here is derived from an EMBL/GenBank/DDBJ whole genome shotgun (WGS) entry which is preliminary data.</text>
</comment>
<dbReference type="CDD" id="cd16147">
    <property type="entry name" value="G6S"/>
    <property type="match status" value="1"/>
</dbReference>
<comment type="similarity">
    <text evidence="1 5">Belongs to the sulfatase family.</text>
</comment>
<reference evidence="10" key="1">
    <citation type="submission" date="2023-04" db="EMBL/GenBank/DDBJ databases">
        <title>Black Yeasts Isolated from many extreme environments.</title>
        <authorList>
            <person name="Coleine C."/>
            <person name="Stajich J.E."/>
            <person name="Selbmann L."/>
        </authorList>
    </citation>
    <scope>NUCLEOTIDE SEQUENCE</scope>
    <source>
        <strain evidence="10">CCFEE 5312</strain>
    </source>
</reference>
<gene>
    <name evidence="10" type="ORF">LTR09_004339</name>
</gene>
<dbReference type="GO" id="GO:0005539">
    <property type="term" value="F:glycosaminoglycan binding"/>
    <property type="evidence" value="ECO:0007669"/>
    <property type="project" value="TreeGrafter"/>
</dbReference>
<dbReference type="PANTHER" id="PTHR43108">
    <property type="entry name" value="N-ACETYLGLUCOSAMINE-6-SULFATASE FAMILY MEMBER"/>
    <property type="match status" value="1"/>
</dbReference>
<feature type="domain" description="Sulfatase N-terminal" evidence="9">
    <location>
        <begin position="37"/>
        <end position="395"/>
    </location>
</feature>
<feature type="region of interest" description="Disordered" evidence="7">
    <location>
        <begin position="502"/>
        <end position="532"/>
    </location>
</feature>
<dbReference type="Pfam" id="PF00884">
    <property type="entry name" value="Sulfatase"/>
    <property type="match status" value="1"/>
</dbReference>
<evidence type="ECO:0000256" key="5">
    <source>
        <dbReference type="PIRNR" id="PIRNR000972"/>
    </source>
</evidence>
<dbReference type="EMBL" id="JAWDJX010000011">
    <property type="protein sequence ID" value="KAK3054610.1"/>
    <property type="molecule type" value="Genomic_DNA"/>
</dbReference>
<dbReference type="AlphaFoldDB" id="A0AAJ0DR13"/>
<dbReference type="PANTHER" id="PTHR43108:SF8">
    <property type="entry name" value="SD21168P"/>
    <property type="match status" value="1"/>
</dbReference>
<accession>A0AAJ0DR13</accession>
<evidence type="ECO:0000256" key="4">
    <source>
        <dbReference type="ARBA" id="ARBA00023180"/>
    </source>
</evidence>
<evidence type="ECO:0000259" key="9">
    <source>
        <dbReference type="Pfam" id="PF00884"/>
    </source>
</evidence>
<evidence type="ECO:0000256" key="6">
    <source>
        <dbReference type="PIRSR" id="PIRSR000972-50"/>
    </source>
</evidence>
<sequence length="628" mass="70344">MHLLTTITSLLCILLASISTAEAQDGQQPLQDSASKPNILFILTDDQDLHMDSLSYMPYLKEHIIDRGLSFNRHYCTVALCCPSRVSMWTGLAAHNTNVTDINPPYGGYPKFVAEGFNEDYLPLWLQEAGYGTYYVGKLYNGQSVSNYDSPHAAGWTGSDFLLDPYTYRYLNATFQRNHDKPVSYERKYVTDVVSDKAHGFLDDALRTREETGQPFFFTVAPTAPHSDVYIRRKNIDGDFDENSNVQSPPIPAERHKHLFEDVVVPRTPNFNPDKPGGASWISRLPKQNQTKVDFNDHFYRSRLRALQAVDEMVDSLVKRLSDAGVLENTYIVYSTDNGYTIGQHRRQPGKQCAFEQDINIPFIIRGPGIPEGASTNIVTTHTDVAPTFLALTGARPPSAFELDGQAIPLNGVETDGRRQEHVNVEMWGIIMSEGKYGSILYPNHTYKALRIEGEAYGYLYVVWCSGEHELYDMKLDPYQLNNLHRSEPAAAVSLRRNTASLAPNSSVPMPEPMSMPDSSSDSSRDDGAGSDVSHTAVASLIHRLDAVLMVLKTCSGRQCTHPWDSLFPNGEVKTLADALDDSYNDFFETKVEKVQYDKCEKGYIAESEGPVWSSHQVFGMNHEIAFE</sequence>
<dbReference type="GO" id="GO:0008449">
    <property type="term" value="F:N-acetylglucosamine-6-sulfatase activity"/>
    <property type="evidence" value="ECO:0007669"/>
    <property type="project" value="TreeGrafter"/>
</dbReference>
<evidence type="ECO:0000256" key="1">
    <source>
        <dbReference type="ARBA" id="ARBA00008779"/>
    </source>
</evidence>
<proteinExistence type="inferred from homology"/>
<dbReference type="Gene3D" id="3.40.720.10">
    <property type="entry name" value="Alkaline Phosphatase, subunit A"/>
    <property type="match status" value="1"/>
</dbReference>